<reference evidence="2" key="1">
    <citation type="submission" date="2019-08" db="EMBL/GenBank/DDBJ databases">
        <title>Carotenoids and Carotenoid Binding Proteins in the Halophilic Cyanobacterium Euhalothece sp. ZM00.</title>
        <authorList>
            <person name="Cho S.M."/>
            <person name="Song J.Y."/>
            <person name="Park Y.-I."/>
        </authorList>
    </citation>
    <scope>NUCLEOTIDE SEQUENCE [LARGE SCALE GENOMIC DNA]</scope>
    <source>
        <strain evidence="2">Z-M001</strain>
    </source>
</reference>
<keyword evidence="3" id="KW-1185">Reference proteome</keyword>
<dbReference type="PROSITE" id="PS50878">
    <property type="entry name" value="RT_POL"/>
    <property type="match status" value="1"/>
</dbReference>
<proteinExistence type="predicted"/>
<dbReference type="EMBL" id="CP042326">
    <property type="protein sequence ID" value="QDZ39234.1"/>
    <property type="molecule type" value="Genomic_DNA"/>
</dbReference>
<dbReference type="Pfam" id="PF00078">
    <property type="entry name" value="RVT_1"/>
    <property type="match status" value="1"/>
</dbReference>
<gene>
    <name evidence="2" type="ORF">FRE64_04385</name>
</gene>
<dbReference type="PANTHER" id="PTHR34047:SF8">
    <property type="entry name" value="PROTEIN YKFC"/>
    <property type="match status" value="1"/>
</dbReference>
<dbReference type="Proteomes" id="UP000318453">
    <property type="component" value="Chromosome"/>
</dbReference>
<dbReference type="InterPro" id="IPR051083">
    <property type="entry name" value="GrpII_Intron_Splice-Mob/Def"/>
</dbReference>
<keyword evidence="2" id="KW-0548">Nucleotidyltransferase</keyword>
<dbReference type="PANTHER" id="PTHR34047">
    <property type="entry name" value="NUCLEAR INTRON MATURASE 1, MITOCHONDRIAL-RELATED"/>
    <property type="match status" value="1"/>
</dbReference>
<dbReference type="GO" id="GO:0003964">
    <property type="term" value="F:RNA-directed DNA polymerase activity"/>
    <property type="evidence" value="ECO:0007669"/>
    <property type="project" value="UniProtKB-KW"/>
</dbReference>
<dbReference type="SUPFAM" id="SSF56672">
    <property type="entry name" value="DNA/RNA polymerases"/>
    <property type="match status" value="1"/>
</dbReference>
<dbReference type="AlphaFoldDB" id="A0A5B8NJQ2"/>
<dbReference type="KEGG" id="enn:FRE64_04385"/>
<sequence>MKLDRDSIEWAIDSLDKHGDTDLFPKPVELKIIKELGDDAIDFIADIDISNHEPGAPRRFIVPKDDLSVRPATQLDPLDSIIFTAIMYQFGKGIEDRRSPVYDSKVFSYRFDTSANGDLYSSNDAWNEFWNQSRYLASQYKYALSVDISDFYNQIYHHTVENELIAAGFPNQVNKWVQNLFQTVSSKVSRGVPVGPHASHLIAESSLIPIDNSLSTRGIKYCRFVDDFVVFTDDESVARKHLYEIAGILDKQQRLQLQKSKTKIIASSDFIRYAREMIEDRPINDIENHILSIIRRHSNGNPYKSILFSELSDDELKEFNSEAIEKILSDYLSSDEPDYIRLRWFLRRLTQVGHEAAVNFCLDNFEDMIPAITEIARYFVAVSSKEVQLDWKDIGGKLLELLENDVVKSNEYFQISILSLFGNEPELNHIDRLVDIYKTASSFLKRKIIIAAAESKKGDWLRELKEDAPAMDPWQKRAYLFATNQLQAEERKFLIRHITDLDNPLEKLIADWVK</sequence>
<evidence type="ECO:0000259" key="1">
    <source>
        <dbReference type="PROSITE" id="PS50878"/>
    </source>
</evidence>
<feature type="domain" description="Reverse transcriptase" evidence="1">
    <location>
        <begin position="43"/>
        <end position="278"/>
    </location>
</feature>
<evidence type="ECO:0000313" key="2">
    <source>
        <dbReference type="EMBL" id="QDZ39234.1"/>
    </source>
</evidence>
<dbReference type="CDD" id="cd01646">
    <property type="entry name" value="RT_Bac_retron_I"/>
    <property type="match status" value="1"/>
</dbReference>
<name>A0A5B8NJQ2_9CHRO</name>
<dbReference type="InterPro" id="IPR000477">
    <property type="entry name" value="RT_dom"/>
</dbReference>
<keyword evidence="2" id="KW-0808">Transferase</keyword>
<protein>
    <submittedName>
        <fullName evidence="2">Retron-type reverse transcriptase</fullName>
    </submittedName>
</protein>
<dbReference type="RefSeq" id="WP_146294840.1">
    <property type="nucleotide sequence ID" value="NZ_CP042326.1"/>
</dbReference>
<keyword evidence="2" id="KW-0695">RNA-directed DNA polymerase</keyword>
<dbReference type="OrthoDB" id="9793236at2"/>
<accession>A0A5B8NJQ2</accession>
<organism evidence="2 3">
    <name type="scientific">Euhalothece natronophila Z-M001</name>
    <dbReference type="NCBI Taxonomy" id="522448"/>
    <lineage>
        <taxon>Bacteria</taxon>
        <taxon>Bacillati</taxon>
        <taxon>Cyanobacteriota</taxon>
        <taxon>Cyanophyceae</taxon>
        <taxon>Oscillatoriophycideae</taxon>
        <taxon>Chroococcales</taxon>
        <taxon>Halothecacae</taxon>
        <taxon>Halothece cluster</taxon>
        <taxon>Euhalothece</taxon>
    </lineage>
</organism>
<dbReference type="InterPro" id="IPR043502">
    <property type="entry name" value="DNA/RNA_pol_sf"/>
</dbReference>
<evidence type="ECO:0000313" key="3">
    <source>
        <dbReference type="Proteomes" id="UP000318453"/>
    </source>
</evidence>